<evidence type="ECO:0000313" key="1">
    <source>
        <dbReference type="EMBL" id="KAL1253060.1"/>
    </source>
</evidence>
<name>A0ABR3LL52_9TELE</name>
<comment type="caution">
    <text evidence="1">The sequence shown here is derived from an EMBL/GenBank/DDBJ whole genome shotgun (WGS) entry which is preliminary data.</text>
</comment>
<organism evidence="1 2">
    <name type="scientific">Cirrhinus molitorella</name>
    <name type="common">mud carp</name>
    <dbReference type="NCBI Taxonomy" id="172907"/>
    <lineage>
        <taxon>Eukaryota</taxon>
        <taxon>Metazoa</taxon>
        <taxon>Chordata</taxon>
        <taxon>Craniata</taxon>
        <taxon>Vertebrata</taxon>
        <taxon>Euteleostomi</taxon>
        <taxon>Actinopterygii</taxon>
        <taxon>Neopterygii</taxon>
        <taxon>Teleostei</taxon>
        <taxon>Ostariophysi</taxon>
        <taxon>Cypriniformes</taxon>
        <taxon>Cyprinidae</taxon>
        <taxon>Labeoninae</taxon>
        <taxon>Labeonini</taxon>
        <taxon>Cirrhinus</taxon>
    </lineage>
</organism>
<protein>
    <submittedName>
        <fullName evidence="1">Uncharacterized protein</fullName>
    </submittedName>
</protein>
<evidence type="ECO:0000313" key="2">
    <source>
        <dbReference type="Proteomes" id="UP001558613"/>
    </source>
</evidence>
<dbReference type="Proteomes" id="UP001558613">
    <property type="component" value="Unassembled WGS sequence"/>
</dbReference>
<keyword evidence="2" id="KW-1185">Reference proteome</keyword>
<dbReference type="EMBL" id="JAYMGO010000021">
    <property type="protein sequence ID" value="KAL1253060.1"/>
    <property type="molecule type" value="Genomic_DNA"/>
</dbReference>
<reference evidence="1 2" key="1">
    <citation type="submission" date="2023-09" db="EMBL/GenBank/DDBJ databases">
        <authorList>
            <person name="Wang M."/>
        </authorList>
    </citation>
    <scope>NUCLEOTIDE SEQUENCE [LARGE SCALE GENOMIC DNA]</scope>
    <source>
        <strain evidence="1">GT-2023</strain>
        <tissue evidence="1">Liver</tissue>
    </source>
</reference>
<accession>A0ABR3LL52</accession>
<proteinExistence type="predicted"/>
<sequence length="105" mass="12126">MVHSPCYNLTRGHGFLLGAVVSPCHMHYENYKCRRPDVLVREGLLNGRGIIREHRQGHTADVFSENETRGLWRTVHAGFVSILYRDEMLTCCTHVEKEKISQCKE</sequence>
<gene>
    <name evidence="1" type="ORF">QQF64_017753</name>
</gene>